<keyword evidence="7" id="KW-1185">Reference proteome</keyword>
<evidence type="ECO:0000256" key="3">
    <source>
        <dbReference type="ARBA" id="ARBA00023002"/>
    </source>
</evidence>
<dbReference type="InterPro" id="IPR006139">
    <property type="entry name" value="D-isomer_2_OHA_DH_cat_dom"/>
</dbReference>
<name>A0A0U2W6C3_9BACL</name>
<dbReference type="GO" id="GO:0016616">
    <property type="term" value="F:oxidoreductase activity, acting on the CH-OH group of donors, NAD or NADP as acceptor"/>
    <property type="evidence" value="ECO:0007669"/>
    <property type="project" value="InterPro"/>
</dbReference>
<dbReference type="SUPFAM" id="SSF52283">
    <property type="entry name" value="Formate/glycerate dehydrogenase catalytic domain-like"/>
    <property type="match status" value="1"/>
</dbReference>
<dbReference type="Pfam" id="PF00389">
    <property type="entry name" value="2-Hacid_dh"/>
    <property type="match status" value="1"/>
</dbReference>
<dbReference type="Proteomes" id="UP000061660">
    <property type="component" value="Chromosome"/>
</dbReference>
<sequence>MKILITPKSFKDYKAQTFPLLEELGYEIIANDTGKTFTEEEIIGLAGEQVVGIIVGVDPLTEKVLSRCRDLKAVSKYGVGVDNIDLKAAEKLGISVESAVGSNNISVAELAIALMFEAARKVSVLSANVKNGGWDRVQGIELTGKTIGVIGGGQIGREVAKRAKGLGMFVVLYDPYFNDSEFLRQYGIVLCDSLKAVLAMSDLISLHLPLTPETKYIINSDTLKLMKPSSILINTSRGELVDEESLYTALKEKRIAVAAQDVFSKEPPSPDEKLLKLDNFILTPHAGAYTAEAVERMALYSTQNLIRMLKH</sequence>
<evidence type="ECO:0000256" key="1">
    <source>
        <dbReference type="ARBA" id="ARBA00005854"/>
    </source>
</evidence>
<dbReference type="InterPro" id="IPR036291">
    <property type="entry name" value="NAD(P)-bd_dom_sf"/>
</dbReference>
<keyword evidence="3 5" id="KW-0560">Oxidoreductase</keyword>
<dbReference type="InterPro" id="IPR006140">
    <property type="entry name" value="D-isomer_DH_NAD-bd"/>
</dbReference>
<evidence type="ECO:0000313" key="6">
    <source>
        <dbReference type="EMBL" id="ALS23045.1"/>
    </source>
</evidence>
<evidence type="ECO:0000256" key="2">
    <source>
        <dbReference type="ARBA" id="ARBA00022605"/>
    </source>
</evidence>
<accession>A0A0U2W6C3</accession>
<dbReference type="PANTHER" id="PTHR42789:SF1">
    <property type="entry name" value="D-ISOMER SPECIFIC 2-HYDROXYACID DEHYDROGENASE FAMILY PROTEIN (AFU_ORTHOLOGUE AFUA_6G10090)"/>
    <property type="match status" value="1"/>
</dbReference>
<evidence type="ECO:0000256" key="5">
    <source>
        <dbReference type="RuleBase" id="RU003719"/>
    </source>
</evidence>
<dbReference type="KEGG" id="pnp:IJ22_26720"/>
<dbReference type="InterPro" id="IPR029753">
    <property type="entry name" value="D-isomer_DH_CS"/>
</dbReference>
<evidence type="ECO:0000256" key="4">
    <source>
        <dbReference type="ARBA" id="ARBA00023027"/>
    </source>
</evidence>
<evidence type="ECO:0000313" key="7">
    <source>
        <dbReference type="Proteomes" id="UP000061660"/>
    </source>
</evidence>
<dbReference type="STRING" id="162209.IJ22_26720"/>
<dbReference type="EMBL" id="CP013652">
    <property type="protein sequence ID" value="ALS23045.1"/>
    <property type="molecule type" value="Genomic_DNA"/>
</dbReference>
<comment type="similarity">
    <text evidence="1 5">Belongs to the D-isomer specific 2-hydroxyacid dehydrogenase family.</text>
</comment>
<keyword evidence="4" id="KW-0520">NAD</keyword>
<dbReference type="InterPro" id="IPR050857">
    <property type="entry name" value="D-2-hydroxyacid_DH"/>
</dbReference>
<reference evidence="6 7" key="2">
    <citation type="journal article" date="2016" name="Genome Announc.">
        <title>Complete Genome Sequences of Two Interactive Moderate Thermophiles, Paenibacillus napthalenovorans 32O-Y and Paenibacillus sp. 32O-W.</title>
        <authorList>
            <person name="Butler R.R.III."/>
            <person name="Wang J."/>
            <person name="Stark B.C."/>
            <person name="Pombert J.F."/>
        </authorList>
    </citation>
    <scope>NUCLEOTIDE SEQUENCE [LARGE SCALE GENOMIC DNA]</scope>
    <source>
        <strain evidence="6 7">32O-Y</strain>
    </source>
</reference>
<dbReference type="CDD" id="cd12172">
    <property type="entry name" value="PGDH_like_2"/>
    <property type="match status" value="1"/>
</dbReference>
<dbReference type="PROSITE" id="PS00671">
    <property type="entry name" value="D_2_HYDROXYACID_DH_3"/>
    <property type="match status" value="1"/>
</dbReference>
<dbReference type="PANTHER" id="PTHR42789">
    <property type="entry name" value="D-ISOMER SPECIFIC 2-HYDROXYACID DEHYDROGENASE FAMILY PROTEIN (AFU_ORTHOLOGUE AFUA_6G10090)"/>
    <property type="match status" value="1"/>
</dbReference>
<dbReference type="PATRIC" id="fig|162209.4.peg.2845"/>
<gene>
    <name evidence="6" type="ORF">IJ22_26720</name>
</gene>
<dbReference type="RefSeq" id="WP_062409112.1">
    <property type="nucleotide sequence ID" value="NZ_CP013652.1"/>
</dbReference>
<dbReference type="GO" id="GO:0008652">
    <property type="term" value="P:amino acid biosynthetic process"/>
    <property type="evidence" value="ECO:0007669"/>
    <property type="project" value="UniProtKB-KW"/>
</dbReference>
<dbReference type="SUPFAM" id="SSF51735">
    <property type="entry name" value="NAD(P)-binding Rossmann-fold domains"/>
    <property type="match status" value="1"/>
</dbReference>
<reference evidence="7" key="1">
    <citation type="submission" date="2015-12" db="EMBL/GenBank/DDBJ databases">
        <title>Complete genome sequences of two moderately thermophilic Paenibacillus species.</title>
        <authorList>
            <person name="Butler R.III."/>
            <person name="Wang J."/>
            <person name="Stark B.C."/>
            <person name="Pombert J.-F."/>
        </authorList>
    </citation>
    <scope>NUCLEOTIDE SEQUENCE [LARGE SCALE GENOMIC DNA]</scope>
    <source>
        <strain evidence="7">32O-Y</strain>
    </source>
</reference>
<dbReference type="Pfam" id="PF02826">
    <property type="entry name" value="2-Hacid_dh_C"/>
    <property type="match status" value="1"/>
</dbReference>
<dbReference type="GO" id="GO:0051287">
    <property type="term" value="F:NAD binding"/>
    <property type="evidence" value="ECO:0007669"/>
    <property type="project" value="InterPro"/>
</dbReference>
<protein>
    <submittedName>
        <fullName evidence="6">Phosphoglycerate dehydrogenase</fullName>
    </submittedName>
</protein>
<dbReference type="InterPro" id="IPR029752">
    <property type="entry name" value="D-isomer_DH_CS1"/>
</dbReference>
<dbReference type="PROSITE" id="PS00065">
    <property type="entry name" value="D_2_HYDROXYACID_DH_1"/>
    <property type="match status" value="1"/>
</dbReference>
<organism evidence="6 7">
    <name type="scientific">Paenibacillus naphthalenovorans</name>
    <dbReference type="NCBI Taxonomy" id="162209"/>
    <lineage>
        <taxon>Bacteria</taxon>
        <taxon>Bacillati</taxon>
        <taxon>Bacillota</taxon>
        <taxon>Bacilli</taxon>
        <taxon>Bacillales</taxon>
        <taxon>Paenibacillaceae</taxon>
        <taxon>Paenibacillus</taxon>
    </lineage>
</organism>
<keyword evidence="2" id="KW-0028">Amino-acid biosynthesis</keyword>
<proteinExistence type="inferred from homology"/>
<dbReference type="FunFam" id="3.40.50.720:FF:000203">
    <property type="entry name" value="D-3-phosphoglycerate dehydrogenase (SerA)"/>
    <property type="match status" value="1"/>
</dbReference>
<dbReference type="Gene3D" id="3.40.50.720">
    <property type="entry name" value="NAD(P)-binding Rossmann-like Domain"/>
    <property type="match status" value="2"/>
</dbReference>
<dbReference type="AlphaFoldDB" id="A0A0U2W6C3"/>